<keyword evidence="3" id="KW-1185">Reference proteome</keyword>
<reference evidence="2 3" key="1">
    <citation type="submission" date="2014-03" db="EMBL/GenBank/DDBJ databases">
        <title>Genomics of Bifidobacteria.</title>
        <authorList>
            <person name="Ventura M."/>
            <person name="Milani C."/>
            <person name="Lugli G.A."/>
        </authorList>
    </citation>
    <scope>NUCLEOTIDE SEQUENCE [LARGE SCALE GENOMIC DNA]</scope>
    <source>
        <strain evidence="2 3">LMG 21589</strain>
    </source>
</reference>
<evidence type="ECO:0000313" key="2">
    <source>
        <dbReference type="EMBL" id="KFI95190.1"/>
    </source>
</evidence>
<feature type="transmembrane region" description="Helical" evidence="1">
    <location>
        <begin position="20"/>
        <end position="52"/>
    </location>
</feature>
<proteinExistence type="predicted"/>
<protein>
    <submittedName>
        <fullName evidence="2">Uncharacterized protein</fullName>
    </submittedName>
</protein>
<accession>A0A087DI40</accession>
<dbReference type="EMBL" id="JGZO01000004">
    <property type="protein sequence ID" value="KFI95190.1"/>
    <property type="molecule type" value="Genomic_DNA"/>
</dbReference>
<sequence length="56" mass="6114">MKPKDSSPEPIRDLIADLLAILGMIFATIGFALMWIPLGFIVAGICSILIGWRLSQ</sequence>
<gene>
    <name evidence="2" type="ORF">BSCA_1008</name>
</gene>
<organism evidence="2 3">
    <name type="scientific">Bifidobacterium scardovii</name>
    <dbReference type="NCBI Taxonomy" id="158787"/>
    <lineage>
        <taxon>Bacteria</taxon>
        <taxon>Bacillati</taxon>
        <taxon>Actinomycetota</taxon>
        <taxon>Actinomycetes</taxon>
        <taxon>Bifidobacteriales</taxon>
        <taxon>Bifidobacteriaceae</taxon>
        <taxon>Bifidobacterium</taxon>
    </lineage>
</organism>
<dbReference type="Proteomes" id="UP000029033">
    <property type="component" value="Unassembled WGS sequence"/>
</dbReference>
<name>A0A087DI40_9BIFI</name>
<dbReference type="AlphaFoldDB" id="A0A087DI40"/>
<evidence type="ECO:0000313" key="3">
    <source>
        <dbReference type="Proteomes" id="UP000029033"/>
    </source>
</evidence>
<dbReference type="GeneID" id="85167118"/>
<evidence type="ECO:0000256" key="1">
    <source>
        <dbReference type="SAM" id="Phobius"/>
    </source>
</evidence>
<keyword evidence="1" id="KW-0812">Transmembrane</keyword>
<comment type="caution">
    <text evidence="2">The sequence shown here is derived from an EMBL/GenBank/DDBJ whole genome shotgun (WGS) entry which is preliminary data.</text>
</comment>
<dbReference type="RefSeq" id="WP_156102369.1">
    <property type="nucleotide sequence ID" value="NZ_CAUPKV010000009.1"/>
</dbReference>
<keyword evidence="1" id="KW-0472">Membrane</keyword>
<keyword evidence="1" id="KW-1133">Transmembrane helix</keyword>